<dbReference type="GO" id="GO:0009103">
    <property type="term" value="P:lipopolysaccharide biosynthetic process"/>
    <property type="evidence" value="ECO:0007669"/>
    <property type="project" value="TreeGrafter"/>
</dbReference>
<dbReference type="GO" id="GO:0016747">
    <property type="term" value="F:acyltransferase activity, transferring groups other than amino-acyl groups"/>
    <property type="evidence" value="ECO:0007669"/>
    <property type="project" value="InterPro"/>
</dbReference>
<dbReference type="SUPFAM" id="SSF52266">
    <property type="entry name" value="SGNH hydrolase"/>
    <property type="match status" value="1"/>
</dbReference>
<proteinExistence type="predicted"/>
<protein>
    <submittedName>
        <fullName evidence="11">Peptidoglycan/LPS O-acetylase OafA/YrhL</fullName>
    </submittedName>
</protein>
<feature type="transmembrane region" description="Helical" evidence="8">
    <location>
        <begin position="77"/>
        <end position="94"/>
    </location>
</feature>
<gene>
    <name evidence="11" type="ORF">FB474_0645</name>
</gene>
<keyword evidence="3" id="KW-0808">Transferase</keyword>
<comment type="caution">
    <text evidence="11">The sequence shown here is derived from an EMBL/GenBank/DDBJ whole genome shotgun (WGS) entry which is preliminary data.</text>
</comment>
<dbReference type="RefSeq" id="WP_141787339.1">
    <property type="nucleotide sequence ID" value="NZ_VFOQ01000001.1"/>
</dbReference>
<evidence type="ECO:0000259" key="9">
    <source>
        <dbReference type="Pfam" id="PF01757"/>
    </source>
</evidence>
<feature type="transmembrane region" description="Helical" evidence="8">
    <location>
        <begin position="186"/>
        <end position="209"/>
    </location>
</feature>
<evidence type="ECO:0000313" key="12">
    <source>
        <dbReference type="Proteomes" id="UP000319514"/>
    </source>
</evidence>
<sequence>MSTRRPALDGVRALAVLAVVVYHLGGGAGSALPGGFLGVDAFFVLSGYLITSLLLAEHQRTDRVDLAAFWVRRVRRLFPALAVVLLACAGWVWWHGPVEQWSARRGDLLATLAYVANWHFAGSGEDYFAAYTGASPLRHTWSLAVEEQFYLVWPALVWAVLSLALRRRARRGVPAPRPDAVRQRELILGAVALAALVASSLAMALEHALLSPARAYYGTEGRVQELAVGVLLAVAVRRWRVCPGGQGRAAAVAGAGLAALLAGFALLPDSSTLYYRGGALLVCLAVAAVIAGVELAPGSRLATALSWRPLVAVGTLSYGIYLWHWPVVVALPVDGPPDTAWWARQALRVALTAALAVASWRLVERPVQQGRMPWARRSATRVTALAALTSALVAGVAVTATALPAPLGRQLAQRSDSPCPAEASDPLASCVKVDGGSRSVVLFGDSTARALDPGLQPWARQHDARYVQAAWVRCTPTGLLVVPDGSPGPDASAQACHERARQQQLAVLDAERAAGRHPLVLVAEYWSHHQGLVVGGQRIDPGTAAHDATLRAAYRRLVREVAARGGRVAFVTLPPPGPSLGTVIAPDRPAGSAEPLALGGEFVDGYNRVLRQVAAGSHGRAVVVDVDDLVCPGGQCQALQDGTVVRSDGVHWTVPYAERLAPVVLARADAALAG</sequence>
<keyword evidence="6 8" id="KW-0472">Membrane</keyword>
<dbReference type="OrthoDB" id="3404679at2"/>
<dbReference type="InterPro" id="IPR002656">
    <property type="entry name" value="Acyl_transf_3_dom"/>
</dbReference>
<name>A0A542ZG23_9MICO</name>
<feature type="transmembrane region" description="Helical" evidence="8">
    <location>
        <begin position="36"/>
        <end position="56"/>
    </location>
</feature>
<evidence type="ECO:0000256" key="5">
    <source>
        <dbReference type="ARBA" id="ARBA00022989"/>
    </source>
</evidence>
<dbReference type="GO" id="GO:0005886">
    <property type="term" value="C:plasma membrane"/>
    <property type="evidence" value="ECO:0007669"/>
    <property type="project" value="UniProtKB-SubCell"/>
</dbReference>
<dbReference type="Proteomes" id="UP000319514">
    <property type="component" value="Unassembled WGS sequence"/>
</dbReference>
<keyword evidence="2" id="KW-1003">Cell membrane</keyword>
<keyword evidence="5 8" id="KW-1133">Transmembrane helix</keyword>
<feature type="transmembrane region" description="Helical" evidence="8">
    <location>
        <begin position="221"/>
        <end position="237"/>
    </location>
</feature>
<feature type="transmembrane region" description="Helical" evidence="8">
    <location>
        <begin position="384"/>
        <end position="407"/>
    </location>
</feature>
<feature type="transmembrane region" description="Helical" evidence="8">
    <location>
        <begin position="305"/>
        <end position="325"/>
    </location>
</feature>
<comment type="subcellular location">
    <subcellularLocation>
        <location evidence="1">Cell membrane</location>
        <topology evidence="1">Multi-pass membrane protein</topology>
    </subcellularLocation>
</comment>
<keyword evidence="12" id="KW-1185">Reference proteome</keyword>
<keyword evidence="7" id="KW-0012">Acyltransferase</keyword>
<feature type="transmembrane region" description="Helical" evidence="8">
    <location>
        <begin position="273"/>
        <end position="293"/>
    </location>
</feature>
<feature type="domain" description="Acyltransferase 3" evidence="9">
    <location>
        <begin position="6"/>
        <end position="357"/>
    </location>
</feature>
<feature type="transmembrane region" description="Helical" evidence="8">
    <location>
        <begin position="345"/>
        <end position="363"/>
    </location>
</feature>
<dbReference type="AlphaFoldDB" id="A0A542ZG23"/>
<evidence type="ECO:0000256" key="6">
    <source>
        <dbReference type="ARBA" id="ARBA00023136"/>
    </source>
</evidence>
<feature type="transmembrane region" description="Helical" evidence="8">
    <location>
        <begin position="148"/>
        <end position="165"/>
    </location>
</feature>
<accession>A0A542ZG23</accession>
<keyword evidence="4 8" id="KW-0812">Transmembrane</keyword>
<dbReference type="Gene3D" id="3.40.50.1110">
    <property type="entry name" value="SGNH hydrolase"/>
    <property type="match status" value="1"/>
</dbReference>
<organism evidence="11 12">
    <name type="scientific">Oryzihumus leptocrescens</name>
    <dbReference type="NCBI Taxonomy" id="297536"/>
    <lineage>
        <taxon>Bacteria</taxon>
        <taxon>Bacillati</taxon>
        <taxon>Actinomycetota</taxon>
        <taxon>Actinomycetes</taxon>
        <taxon>Micrococcales</taxon>
        <taxon>Intrasporangiaceae</taxon>
        <taxon>Oryzihumus</taxon>
    </lineage>
</organism>
<reference evidence="11 12" key="1">
    <citation type="submission" date="2019-06" db="EMBL/GenBank/DDBJ databases">
        <title>Sequencing the genomes of 1000 actinobacteria strains.</title>
        <authorList>
            <person name="Klenk H.-P."/>
        </authorList>
    </citation>
    <scope>NUCLEOTIDE SEQUENCE [LARGE SCALE GENOMIC DNA]</scope>
    <source>
        <strain evidence="11 12">DSM 18082</strain>
    </source>
</reference>
<dbReference type="Pfam" id="PF01757">
    <property type="entry name" value="Acyl_transf_3"/>
    <property type="match status" value="1"/>
</dbReference>
<evidence type="ECO:0000256" key="2">
    <source>
        <dbReference type="ARBA" id="ARBA00022475"/>
    </source>
</evidence>
<dbReference type="PANTHER" id="PTHR23028:SF53">
    <property type="entry name" value="ACYL_TRANSF_3 DOMAIN-CONTAINING PROTEIN"/>
    <property type="match status" value="1"/>
</dbReference>
<dbReference type="InterPro" id="IPR043968">
    <property type="entry name" value="SGNH"/>
</dbReference>
<dbReference type="InterPro" id="IPR036514">
    <property type="entry name" value="SGNH_hydro_sf"/>
</dbReference>
<feature type="domain" description="SGNH" evidence="10">
    <location>
        <begin position="427"/>
        <end position="665"/>
    </location>
</feature>
<evidence type="ECO:0000256" key="4">
    <source>
        <dbReference type="ARBA" id="ARBA00022692"/>
    </source>
</evidence>
<feature type="transmembrane region" description="Helical" evidence="8">
    <location>
        <begin position="249"/>
        <end position="267"/>
    </location>
</feature>
<dbReference type="PANTHER" id="PTHR23028">
    <property type="entry name" value="ACETYLTRANSFERASE"/>
    <property type="match status" value="1"/>
</dbReference>
<evidence type="ECO:0000256" key="1">
    <source>
        <dbReference type="ARBA" id="ARBA00004651"/>
    </source>
</evidence>
<evidence type="ECO:0000256" key="7">
    <source>
        <dbReference type="ARBA" id="ARBA00023315"/>
    </source>
</evidence>
<dbReference type="Pfam" id="PF19040">
    <property type="entry name" value="SGNH"/>
    <property type="match status" value="1"/>
</dbReference>
<dbReference type="InterPro" id="IPR050879">
    <property type="entry name" value="Acyltransferase_3"/>
</dbReference>
<dbReference type="EMBL" id="VFOQ01000001">
    <property type="protein sequence ID" value="TQL59294.1"/>
    <property type="molecule type" value="Genomic_DNA"/>
</dbReference>
<evidence type="ECO:0000313" key="11">
    <source>
        <dbReference type="EMBL" id="TQL59294.1"/>
    </source>
</evidence>
<evidence type="ECO:0000256" key="3">
    <source>
        <dbReference type="ARBA" id="ARBA00022679"/>
    </source>
</evidence>
<evidence type="ECO:0000259" key="10">
    <source>
        <dbReference type="Pfam" id="PF19040"/>
    </source>
</evidence>
<evidence type="ECO:0000256" key="8">
    <source>
        <dbReference type="SAM" id="Phobius"/>
    </source>
</evidence>
<feature type="transmembrane region" description="Helical" evidence="8">
    <location>
        <begin position="7"/>
        <end position="24"/>
    </location>
</feature>